<dbReference type="Pfam" id="PF14085">
    <property type="entry name" value="DUF4265"/>
    <property type="match status" value="1"/>
</dbReference>
<name>A0ABT5GNA7_9MICO</name>
<keyword evidence="2" id="KW-1185">Reference proteome</keyword>
<proteinExistence type="predicted"/>
<dbReference type="RefSeq" id="WP_272463927.1">
    <property type="nucleotide sequence ID" value="NZ_JAPFQL010000150.1"/>
</dbReference>
<comment type="caution">
    <text evidence="1">The sequence shown here is derived from an EMBL/GenBank/DDBJ whole genome shotgun (WGS) entry which is preliminary data.</text>
</comment>
<dbReference type="InterPro" id="IPR025361">
    <property type="entry name" value="DUF4265"/>
</dbReference>
<evidence type="ECO:0000313" key="1">
    <source>
        <dbReference type="EMBL" id="MDC5699375.1"/>
    </source>
</evidence>
<reference evidence="1 2" key="1">
    <citation type="submission" date="2022-11" db="EMBL/GenBank/DDBJ databases">
        <title>Anaerobic phenanthrene biodegradation by a DNRA strain PheN6.</title>
        <authorList>
            <person name="Zhang Z."/>
        </authorList>
    </citation>
    <scope>NUCLEOTIDE SEQUENCE [LARGE SCALE GENOMIC DNA]</scope>
    <source>
        <strain evidence="1 2">PheN6</strain>
    </source>
</reference>
<sequence>MWAVHVEEEVYRLENVPFFVRGAACGDLVQAVPEKDGVLTVVSVKDEGNLTLRLIVRREGPLRGNLATALEMFESVGVSGEGAPQWGLVALDVPRGADLAAVKALIVSGEADGLWHWEEGAVNDEWRALPDADRN</sequence>
<dbReference type="Proteomes" id="UP001150259">
    <property type="component" value="Unassembled WGS sequence"/>
</dbReference>
<dbReference type="EMBL" id="JAPFQL010000150">
    <property type="protein sequence ID" value="MDC5699375.1"/>
    <property type="molecule type" value="Genomic_DNA"/>
</dbReference>
<accession>A0ABT5GNA7</accession>
<protein>
    <submittedName>
        <fullName evidence="1">DUF4265 domain-containing protein</fullName>
    </submittedName>
</protein>
<evidence type="ECO:0000313" key="2">
    <source>
        <dbReference type="Proteomes" id="UP001150259"/>
    </source>
</evidence>
<organism evidence="1 2">
    <name type="scientific">Intrasporangium calvum</name>
    <dbReference type="NCBI Taxonomy" id="53358"/>
    <lineage>
        <taxon>Bacteria</taxon>
        <taxon>Bacillati</taxon>
        <taxon>Actinomycetota</taxon>
        <taxon>Actinomycetes</taxon>
        <taxon>Micrococcales</taxon>
        <taxon>Intrasporangiaceae</taxon>
        <taxon>Intrasporangium</taxon>
    </lineage>
</organism>
<gene>
    <name evidence="1" type="ORF">OO014_19165</name>
</gene>